<dbReference type="Proteomes" id="UP000030653">
    <property type="component" value="Unassembled WGS sequence"/>
</dbReference>
<keyword evidence="4 6" id="KW-0472">Membrane</keyword>
<keyword evidence="2 6" id="KW-0812">Transmembrane</keyword>
<feature type="compositionally biased region" description="Low complexity" evidence="5">
    <location>
        <begin position="88"/>
        <end position="113"/>
    </location>
</feature>
<evidence type="ECO:0000256" key="1">
    <source>
        <dbReference type="ARBA" id="ARBA00004167"/>
    </source>
</evidence>
<evidence type="ECO:0000256" key="7">
    <source>
        <dbReference type="SAM" id="SignalP"/>
    </source>
</evidence>
<evidence type="ECO:0000256" key="4">
    <source>
        <dbReference type="ARBA" id="ARBA00023136"/>
    </source>
</evidence>
<dbReference type="RefSeq" id="XP_040626191.1">
    <property type="nucleotide sequence ID" value="XM_040767554.1"/>
</dbReference>
<feature type="chain" id="PRO_5004067271" description="Dystroglycan-type cadherin-like domain-containing protein" evidence="7">
    <location>
        <begin position="19"/>
        <end position="781"/>
    </location>
</feature>
<feature type="compositionally biased region" description="Basic and acidic residues" evidence="5">
    <location>
        <begin position="570"/>
        <end position="583"/>
    </location>
</feature>
<dbReference type="OrthoDB" id="3365951at2759"/>
<comment type="subcellular location">
    <subcellularLocation>
        <location evidence="1">Membrane</location>
        <topology evidence="1">Single-pass membrane protein</topology>
    </subcellularLocation>
</comment>
<feature type="compositionally biased region" description="Basic and acidic residues" evidence="5">
    <location>
        <begin position="380"/>
        <end position="390"/>
    </location>
</feature>
<dbReference type="GO" id="GO:0016020">
    <property type="term" value="C:membrane"/>
    <property type="evidence" value="ECO:0007669"/>
    <property type="project" value="UniProtKB-SubCell"/>
</dbReference>
<evidence type="ECO:0000313" key="8">
    <source>
        <dbReference type="EMBL" id="EJT99293.1"/>
    </source>
</evidence>
<dbReference type="GeneID" id="63682616"/>
<dbReference type="PANTHER" id="PTHR15549">
    <property type="entry name" value="PAIRED IMMUNOGLOBULIN-LIKE TYPE 2 RECEPTOR"/>
    <property type="match status" value="1"/>
</dbReference>
<feature type="compositionally biased region" description="Pro residues" evidence="5">
    <location>
        <begin position="475"/>
        <end position="488"/>
    </location>
</feature>
<evidence type="ECO:0000256" key="6">
    <source>
        <dbReference type="SAM" id="Phobius"/>
    </source>
</evidence>
<evidence type="ECO:0000313" key="9">
    <source>
        <dbReference type="Proteomes" id="UP000030653"/>
    </source>
</evidence>
<dbReference type="PANTHER" id="PTHR15549:SF30">
    <property type="entry name" value="MID2 DOMAIN-CONTAINING PROTEIN"/>
    <property type="match status" value="1"/>
</dbReference>
<evidence type="ECO:0000256" key="3">
    <source>
        <dbReference type="ARBA" id="ARBA00022989"/>
    </source>
</evidence>
<gene>
    <name evidence="8" type="ORF">DACRYDRAFT_101409</name>
</gene>
<evidence type="ECO:0000256" key="5">
    <source>
        <dbReference type="SAM" id="MobiDB-lite"/>
    </source>
</evidence>
<organism evidence="8 9">
    <name type="scientific">Dacryopinax primogenitus (strain DJM 731)</name>
    <name type="common">Brown rot fungus</name>
    <dbReference type="NCBI Taxonomy" id="1858805"/>
    <lineage>
        <taxon>Eukaryota</taxon>
        <taxon>Fungi</taxon>
        <taxon>Dikarya</taxon>
        <taxon>Basidiomycota</taxon>
        <taxon>Agaricomycotina</taxon>
        <taxon>Dacrymycetes</taxon>
        <taxon>Dacrymycetales</taxon>
        <taxon>Dacrymycetaceae</taxon>
        <taxon>Dacryopinax</taxon>
    </lineage>
</organism>
<feature type="compositionally biased region" description="Basic and acidic residues" evidence="5">
    <location>
        <begin position="326"/>
        <end position="346"/>
    </location>
</feature>
<accession>M5FTC5</accession>
<feature type="region of interest" description="Disordered" evidence="5">
    <location>
        <begin position="727"/>
        <end position="750"/>
    </location>
</feature>
<evidence type="ECO:0008006" key="10">
    <source>
        <dbReference type="Google" id="ProtNLM"/>
    </source>
</evidence>
<keyword evidence="7" id="KW-0732">Signal</keyword>
<evidence type="ECO:0000256" key="2">
    <source>
        <dbReference type="ARBA" id="ARBA00022692"/>
    </source>
</evidence>
<feature type="compositionally biased region" description="Polar residues" evidence="5">
    <location>
        <begin position="705"/>
        <end position="714"/>
    </location>
</feature>
<protein>
    <recommendedName>
        <fullName evidence="10">Dystroglycan-type cadherin-like domain-containing protein</fullName>
    </recommendedName>
</protein>
<feature type="signal peptide" evidence="7">
    <location>
        <begin position="1"/>
        <end position="18"/>
    </location>
</feature>
<keyword evidence="3 6" id="KW-1133">Transmembrane helix</keyword>
<dbReference type="InterPro" id="IPR051694">
    <property type="entry name" value="Immunoregulatory_rcpt-like"/>
</dbReference>
<feature type="region of interest" description="Disordered" evidence="5">
    <location>
        <begin position="562"/>
        <end position="640"/>
    </location>
</feature>
<feature type="compositionally biased region" description="Basic and acidic residues" evidence="5">
    <location>
        <begin position="670"/>
        <end position="693"/>
    </location>
</feature>
<feature type="compositionally biased region" description="Low complexity" evidence="5">
    <location>
        <begin position="728"/>
        <end position="750"/>
    </location>
</feature>
<feature type="region of interest" description="Disordered" evidence="5">
    <location>
        <begin position="321"/>
        <end position="425"/>
    </location>
</feature>
<feature type="compositionally biased region" description="Basic and acidic residues" evidence="5">
    <location>
        <begin position="405"/>
        <end position="415"/>
    </location>
</feature>
<dbReference type="AlphaFoldDB" id="M5FTC5"/>
<keyword evidence="9" id="KW-1185">Reference proteome</keyword>
<dbReference type="EMBL" id="JH795870">
    <property type="protein sequence ID" value="EJT99293.1"/>
    <property type="molecule type" value="Genomic_DNA"/>
</dbReference>
<feature type="region of interest" description="Disordered" evidence="5">
    <location>
        <begin position="475"/>
        <end position="495"/>
    </location>
</feature>
<feature type="region of interest" description="Disordered" evidence="5">
    <location>
        <begin position="71"/>
        <end position="113"/>
    </location>
</feature>
<reference evidence="8 9" key="1">
    <citation type="journal article" date="2012" name="Science">
        <title>The Paleozoic origin of enzymatic lignin decomposition reconstructed from 31 fungal genomes.</title>
        <authorList>
            <person name="Floudas D."/>
            <person name="Binder M."/>
            <person name="Riley R."/>
            <person name="Barry K."/>
            <person name="Blanchette R.A."/>
            <person name="Henrissat B."/>
            <person name="Martinez A.T."/>
            <person name="Otillar R."/>
            <person name="Spatafora J.W."/>
            <person name="Yadav J.S."/>
            <person name="Aerts A."/>
            <person name="Benoit I."/>
            <person name="Boyd A."/>
            <person name="Carlson A."/>
            <person name="Copeland A."/>
            <person name="Coutinho P.M."/>
            <person name="de Vries R.P."/>
            <person name="Ferreira P."/>
            <person name="Findley K."/>
            <person name="Foster B."/>
            <person name="Gaskell J."/>
            <person name="Glotzer D."/>
            <person name="Gorecki P."/>
            <person name="Heitman J."/>
            <person name="Hesse C."/>
            <person name="Hori C."/>
            <person name="Igarashi K."/>
            <person name="Jurgens J.A."/>
            <person name="Kallen N."/>
            <person name="Kersten P."/>
            <person name="Kohler A."/>
            <person name="Kuees U."/>
            <person name="Kumar T.K.A."/>
            <person name="Kuo A."/>
            <person name="LaButti K."/>
            <person name="Larrondo L.F."/>
            <person name="Lindquist E."/>
            <person name="Ling A."/>
            <person name="Lombard V."/>
            <person name="Lucas S."/>
            <person name="Lundell T."/>
            <person name="Martin R."/>
            <person name="McLaughlin D.J."/>
            <person name="Morgenstern I."/>
            <person name="Morin E."/>
            <person name="Murat C."/>
            <person name="Nagy L.G."/>
            <person name="Nolan M."/>
            <person name="Ohm R.A."/>
            <person name="Patyshakuliyeva A."/>
            <person name="Rokas A."/>
            <person name="Ruiz-Duenas F.J."/>
            <person name="Sabat G."/>
            <person name="Salamov A."/>
            <person name="Samejima M."/>
            <person name="Schmutz J."/>
            <person name="Slot J.C."/>
            <person name="St John F."/>
            <person name="Stenlid J."/>
            <person name="Sun H."/>
            <person name="Sun S."/>
            <person name="Syed K."/>
            <person name="Tsang A."/>
            <person name="Wiebenga A."/>
            <person name="Young D."/>
            <person name="Pisabarro A."/>
            <person name="Eastwood D.C."/>
            <person name="Martin F."/>
            <person name="Cullen D."/>
            <person name="Grigoriev I.V."/>
            <person name="Hibbett D.S."/>
        </authorList>
    </citation>
    <scope>NUCLEOTIDE SEQUENCE [LARGE SCALE GENOMIC DNA]</scope>
    <source>
        <strain evidence="8 9">DJM-731 SS1</strain>
    </source>
</reference>
<sequence length="781" mass="82668">MARLPTLLITLLTPLALAQSFTLNQPNPSCGITNFTWSYSGITAVQAMNTPLNLTLVLVDVPQGTLPVPLQSQSSSGGFTPSVVRVHSSSGSTSTPASTTTTTSTTTSSSSPTPILETVTVYVPVVTTLTAGNVLITETVEMPVVDTLTLGGPPLPTPRLFARQNPAVPVNSGFNTSLSAPLLWQTAAFNLSSLPTGYYILLAQSFTTTPDLSAQSTPFAVCTASSSPKSGISGGAIAGIVIACLALLIALIILILLMRRRRAANCRAPSSKFHAPPGGVDAWRSSRDVAAPPYKNDYAGYLGYEKDVPLSPMGKTQYFSSPGYTVEDRKVGGDVEREMEMGRRTDDDDDMPTLAYLDRSRSARTPQTSEGEGGDSFASPREREKTDDTHSGGSKWESSPSASSTHDHPLEHGSADHLYPPSAFPPSLSPIAHPFNPYPVEYDEPLRDLPGHIDHPYASPATFPIVAVTPITPPLTREPPARRPPGAAPPASGARALTAIAAQEEDWSRSLPSFLETAPDSRRESTQSTSIDALAEAVMPSAPEPATFAAGLGAVLAQNQQRQIVGQGRESPESRGHRSEDSVRSFGRPLSTSIRGPVPVGVRGPRPPSLQQPRRSATDGQNEVQVPYGAPPAPVSLADHAHTPDAHLTKARSVTRKPVPAYRIESFLPDTREPQESEFAGHDPSGRGGRPSDESYIPALPPQSPFYSEQDSTPSLPLALALEEQARLSRGPSASASASAPAPSRKSSVSISGLDPALLEFLPQFAGMKATHVIMPDLPVE</sequence>
<feature type="transmembrane region" description="Helical" evidence="6">
    <location>
        <begin position="236"/>
        <end position="257"/>
    </location>
</feature>
<feature type="region of interest" description="Disordered" evidence="5">
    <location>
        <begin position="666"/>
        <end position="714"/>
    </location>
</feature>
<name>M5FTC5_DACPD</name>
<dbReference type="HOGENOM" id="CLU_358629_0_0_1"/>
<dbReference type="GO" id="GO:0071944">
    <property type="term" value="C:cell periphery"/>
    <property type="evidence" value="ECO:0007669"/>
    <property type="project" value="UniProtKB-ARBA"/>
</dbReference>
<proteinExistence type="predicted"/>
<feature type="compositionally biased region" description="Low complexity" evidence="5">
    <location>
        <begin position="595"/>
        <end position="604"/>
    </location>
</feature>